<dbReference type="InterPro" id="IPR027417">
    <property type="entry name" value="P-loop_NTPase"/>
</dbReference>
<feature type="domain" description="Hda lid" evidence="1">
    <location>
        <begin position="170"/>
        <end position="223"/>
    </location>
</feature>
<reference evidence="2" key="2">
    <citation type="journal article" date="2018" name="ISME J.">
        <title>A dynamic microbial community with high functional redundancy inhabits the cold, oxic subseafloor aquifer.</title>
        <authorList>
            <person name="Tully B.J."/>
            <person name="Wheat C.G."/>
            <person name="Glazer B.T."/>
            <person name="Huber J.A."/>
        </authorList>
    </citation>
    <scope>NUCLEOTIDE SEQUENCE</scope>
    <source>
        <strain evidence="2">NORP83</strain>
    </source>
</reference>
<proteinExistence type="predicted"/>
<dbReference type="InterPro" id="IPR055199">
    <property type="entry name" value="Hda_lid"/>
</dbReference>
<dbReference type="EMBL" id="NVUS01000018">
    <property type="protein sequence ID" value="PCI98962.1"/>
    <property type="molecule type" value="Genomic_DNA"/>
</dbReference>
<dbReference type="PANTHER" id="PTHR30050:SF5">
    <property type="entry name" value="DNAA REGULATORY INACTIVATOR HDA"/>
    <property type="match status" value="1"/>
</dbReference>
<gene>
    <name evidence="2" type="ORF">COB13_12820</name>
</gene>
<dbReference type="GO" id="GO:0006270">
    <property type="term" value="P:DNA replication initiation"/>
    <property type="evidence" value="ECO:0007669"/>
    <property type="project" value="TreeGrafter"/>
</dbReference>
<dbReference type="Gene3D" id="1.10.8.60">
    <property type="match status" value="1"/>
</dbReference>
<dbReference type="Gene3D" id="3.40.50.300">
    <property type="entry name" value="P-loop containing nucleotide triphosphate hydrolases"/>
    <property type="match status" value="1"/>
</dbReference>
<dbReference type="PANTHER" id="PTHR30050">
    <property type="entry name" value="CHROMOSOMAL REPLICATION INITIATOR PROTEIN DNAA"/>
    <property type="match status" value="1"/>
</dbReference>
<comment type="caution">
    <text evidence="2">The sequence shown here is derived from an EMBL/GenBank/DDBJ whole genome shotgun (WGS) entry which is preliminary data.</text>
</comment>
<dbReference type="GO" id="GO:0003688">
    <property type="term" value="F:DNA replication origin binding"/>
    <property type="evidence" value="ECO:0007669"/>
    <property type="project" value="TreeGrafter"/>
</dbReference>
<dbReference type="Pfam" id="PF22688">
    <property type="entry name" value="Hda_lid"/>
    <property type="match status" value="1"/>
</dbReference>
<reference key="1">
    <citation type="submission" date="2017-08" db="EMBL/GenBank/DDBJ databases">
        <title>A dynamic microbial community with high functional redundancy inhabits the cold, oxic subseafloor aquifer.</title>
        <authorList>
            <person name="Tully B.J."/>
            <person name="Wheat C.G."/>
            <person name="Glazer B.T."/>
            <person name="Huber J.A."/>
        </authorList>
    </citation>
    <scope>NUCLEOTIDE SEQUENCE [LARGE SCALE GENOMIC DNA]</scope>
</reference>
<evidence type="ECO:0000259" key="1">
    <source>
        <dbReference type="Pfam" id="PF22688"/>
    </source>
</evidence>
<organism evidence="2">
    <name type="scientific">OCS116 cluster bacterium</name>
    <dbReference type="NCBI Taxonomy" id="2030921"/>
    <lineage>
        <taxon>Bacteria</taxon>
        <taxon>Pseudomonadati</taxon>
        <taxon>Pseudomonadota</taxon>
        <taxon>Alphaproteobacteria</taxon>
        <taxon>OCS116 cluster</taxon>
    </lineage>
</organism>
<sequence>MTQEKTQQLTLDLTNEQSFNAEEYIILPANQKFVQQLIDETSPSQTSPLTILFGAAQSGKTHLAHVWQQHFGAQFLPDQYLKVAEADIPDLAQIIDQSAIIIDDIDRKDVCEKTIFHIINLAMQANQRLLFTSSKPLLLWDVALPDLLSRLKAAKHIEITAPDDMLLETILSKSFADKQLNVPENVIAYILPRIDRSIAAIVRLVGKIDEYALQENKPITRSMVAKMYENDLL</sequence>
<protein>
    <recommendedName>
        <fullName evidence="1">Hda lid domain-containing protein</fullName>
    </recommendedName>
</protein>
<dbReference type="SUPFAM" id="SSF52540">
    <property type="entry name" value="P-loop containing nucleoside triphosphate hydrolases"/>
    <property type="match status" value="1"/>
</dbReference>
<name>A0A2A4YVY0_9PROT</name>
<dbReference type="AlphaFoldDB" id="A0A2A4YVY0"/>
<accession>A0A2A4YVY0</accession>
<evidence type="ECO:0000313" key="2">
    <source>
        <dbReference type="EMBL" id="PCI98962.1"/>
    </source>
</evidence>
<dbReference type="GO" id="GO:0005886">
    <property type="term" value="C:plasma membrane"/>
    <property type="evidence" value="ECO:0007669"/>
    <property type="project" value="TreeGrafter"/>
</dbReference>